<accession>A0A8H7U1N6</accession>
<dbReference type="Pfam" id="PF00883">
    <property type="entry name" value="Peptidase_M17"/>
    <property type="match status" value="1"/>
</dbReference>
<evidence type="ECO:0000313" key="6">
    <source>
        <dbReference type="EMBL" id="KAF9813945.1"/>
    </source>
</evidence>
<dbReference type="GO" id="GO:0030145">
    <property type="term" value="F:manganese ion binding"/>
    <property type="evidence" value="ECO:0007669"/>
    <property type="project" value="InterPro"/>
</dbReference>
<sequence length="249" mass="26669">MYVFRASKTQRCTALVRKGVTFDTGRISLKPSAWMKLMRGDMGRAAAVCSAALAVAQLGLRINLKVLTSLCEKMPGPSANKPGGIVYAMNGKSVDNTNAGARLVLGDALYYGSTMFKPQSWTSPRRSSRAMSVALGEAFTGVFTNSDSLWRKLGRAGAREQDRFWRMPLDDEYGPQIHSSNADLCNIGGRAAGSCTAALFLKAFVDGVDPAEDGATAAVRSAHLDIAGTIETTRGYAYQDKGLTGRPTR</sequence>
<comment type="caution">
    <text evidence="6">The sequence shown here is derived from an EMBL/GenBank/DDBJ whole genome shotgun (WGS) entry which is preliminary data.</text>
</comment>
<dbReference type="EMBL" id="JADOXO010000097">
    <property type="protein sequence ID" value="KAF9813945.1"/>
    <property type="molecule type" value="Genomic_DNA"/>
</dbReference>
<protein>
    <recommendedName>
        <fullName evidence="5">Cytosol aminopeptidase domain-containing protein</fullName>
    </recommendedName>
</protein>
<feature type="domain" description="Cytosol aminopeptidase" evidence="5">
    <location>
        <begin position="7"/>
        <end position="249"/>
    </location>
</feature>
<dbReference type="SUPFAM" id="SSF53187">
    <property type="entry name" value="Zn-dependent exopeptidases"/>
    <property type="match status" value="1"/>
</dbReference>
<reference evidence="6" key="2">
    <citation type="journal article" name="Front. Microbiol.">
        <title>Degradative Capacity of Two Strains of Rhodonia placenta: From Phenotype to Genotype.</title>
        <authorList>
            <person name="Kolle M."/>
            <person name="Horta M.A.C."/>
            <person name="Nowrousian M."/>
            <person name="Ohm R.A."/>
            <person name="Benz J.P."/>
            <person name="Pilgard A."/>
        </authorList>
    </citation>
    <scope>NUCLEOTIDE SEQUENCE</scope>
    <source>
        <strain evidence="6">FPRL280</strain>
    </source>
</reference>
<dbReference type="Proteomes" id="UP000639403">
    <property type="component" value="Unassembled WGS sequence"/>
</dbReference>
<dbReference type="InterPro" id="IPR011356">
    <property type="entry name" value="Leucine_aapep/pepB"/>
</dbReference>
<evidence type="ECO:0000259" key="5">
    <source>
        <dbReference type="Pfam" id="PF00883"/>
    </source>
</evidence>
<keyword evidence="4" id="KW-0378">Hydrolase</keyword>
<dbReference type="GO" id="GO:0005737">
    <property type="term" value="C:cytoplasm"/>
    <property type="evidence" value="ECO:0007669"/>
    <property type="project" value="InterPro"/>
</dbReference>
<evidence type="ECO:0000256" key="2">
    <source>
        <dbReference type="ARBA" id="ARBA00022438"/>
    </source>
</evidence>
<keyword evidence="3" id="KW-0645">Protease</keyword>
<organism evidence="6 7">
    <name type="scientific">Rhodonia placenta</name>
    <dbReference type="NCBI Taxonomy" id="104341"/>
    <lineage>
        <taxon>Eukaryota</taxon>
        <taxon>Fungi</taxon>
        <taxon>Dikarya</taxon>
        <taxon>Basidiomycota</taxon>
        <taxon>Agaricomycotina</taxon>
        <taxon>Agaricomycetes</taxon>
        <taxon>Polyporales</taxon>
        <taxon>Adustoporiaceae</taxon>
        <taxon>Rhodonia</taxon>
    </lineage>
</organism>
<dbReference type="PANTHER" id="PTHR11963">
    <property type="entry name" value="LEUCINE AMINOPEPTIDASE-RELATED"/>
    <property type="match status" value="1"/>
</dbReference>
<keyword evidence="2" id="KW-0031">Aminopeptidase</keyword>
<gene>
    <name evidence="6" type="ORF">IEO21_05381</name>
</gene>
<proteinExistence type="inferred from homology"/>
<dbReference type="Gene3D" id="3.40.630.10">
    <property type="entry name" value="Zn peptidases"/>
    <property type="match status" value="1"/>
</dbReference>
<comment type="similarity">
    <text evidence="1">Belongs to the peptidase M17 family.</text>
</comment>
<evidence type="ECO:0000256" key="1">
    <source>
        <dbReference type="ARBA" id="ARBA00009528"/>
    </source>
</evidence>
<evidence type="ECO:0000313" key="7">
    <source>
        <dbReference type="Proteomes" id="UP000639403"/>
    </source>
</evidence>
<reference evidence="6" key="1">
    <citation type="submission" date="2020-11" db="EMBL/GenBank/DDBJ databases">
        <authorList>
            <person name="Koelle M."/>
            <person name="Horta M.A.C."/>
            <person name="Nowrousian M."/>
            <person name="Ohm R.A."/>
            <person name="Benz P."/>
            <person name="Pilgard A."/>
        </authorList>
    </citation>
    <scope>NUCLEOTIDE SEQUENCE</scope>
    <source>
        <strain evidence="6">FPRL280</strain>
    </source>
</reference>
<dbReference type="GO" id="GO:0006508">
    <property type="term" value="P:proteolysis"/>
    <property type="evidence" value="ECO:0007669"/>
    <property type="project" value="UniProtKB-KW"/>
</dbReference>
<dbReference type="GO" id="GO:0070006">
    <property type="term" value="F:metalloaminopeptidase activity"/>
    <property type="evidence" value="ECO:0007669"/>
    <property type="project" value="InterPro"/>
</dbReference>
<dbReference type="AlphaFoldDB" id="A0A8H7U1N6"/>
<dbReference type="PRINTS" id="PR00481">
    <property type="entry name" value="LAMNOPPTDASE"/>
</dbReference>
<dbReference type="InterPro" id="IPR000819">
    <property type="entry name" value="Peptidase_M17_C"/>
</dbReference>
<evidence type="ECO:0000256" key="3">
    <source>
        <dbReference type="ARBA" id="ARBA00022670"/>
    </source>
</evidence>
<dbReference type="PANTHER" id="PTHR11963:SF23">
    <property type="entry name" value="CYTOSOL AMINOPEPTIDASE"/>
    <property type="match status" value="1"/>
</dbReference>
<evidence type="ECO:0000256" key="4">
    <source>
        <dbReference type="ARBA" id="ARBA00022801"/>
    </source>
</evidence>
<name>A0A8H7U1N6_9APHY</name>